<evidence type="ECO:0000313" key="2">
    <source>
        <dbReference type="EMBL" id="KAG8628248.1"/>
    </source>
</evidence>
<feature type="compositionally biased region" description="Polar residues" evidence="1">
    <location>
        <begin position="826"/>
        <end position="837"/>
    </location>
</feature>
<feature type="compositionally biased region" description="Polar residues" evidence="1">
    <location>
        <begin position="485"/>
        <end position="496"/>
    </location>
</feature>
<feature type="region of interest" description="Disordered" evidence="1">
    <location>
        <begin position="593"/>
        <end position="634"/>
    </location>
</feature>
<feature type="compositionally biased region" description="Polar residues" evidence="1">
    <location>
        <begin position="547"/>
        <end position="559"/>
    </location>
</feature>
<dbReference type="OrthoDB" id="4152802at2759"/>
<dbReference type="AlphaFoldDB" id="A0A8K0L4Z3"/>
<feature type="compositionally biased region" description="Polar residues" evidence="1">
    <location>
        <begin position="515"/>
        <end position="538"/>
    </location>
</feature>
<feature type="compositionally biased region" description="Acidic residues" evidence="1">
    <location>
        <begin position="701"/>
        <end position="710"/>
    </location>
</feature>
<feature type="compositionally biased region" description="Basic and acidic residues" evidence="1">
    <location>
        <begin position="60"/>
        <end position="71"/>
    </location>
</feature>
<comment type="caution">
    <text evidence="2">The sequence shown here is derived from an EMBL/GenBank/DDBJ whole genome shotgun (WGS) entry which is preliminary data.</text>
</comment>
<organism evidence="2 3">
    <name type="scientific">Elsinoe batatas</name>
    <dbReference type="NCBI Taxonomy" id="2601811"/>
    <lineage>
        <taxon>Eukaryota</taxon>
        <taxon>Fungi</taxon>
        <taxon>Dikarya</taxon>
        <taxon>Ascomycota</taxon>
        <taxon>Pezizomycotina</taxon>
        <taxon>Dothideomycetes</taxon>
        <taxon>Dothideomycetidae</taxon>
        <taxon>Myriangiales</taxon>
        <taxon>Elsinoaceae</taxon>
        <taxon>Elsinoe</taxon>
    </lineage>
</organism>
<dbReference type="EMBL" id="JAESVG020000004">
    <property type="protein sequence ID" value="KAG8628248.1"/>
    <property type="molecule type" value="Genomic_DNA"/>
</dbReference>
<evidence type="ECO:0000256" key="1">
    <source>
        <dbReference type="SAM" id="MobiDB-lite"/>
    </source>
</evidence>
<feature type="compositionally biased region" description="Basic and acidic residues" evidence="1">
    <location>
        <begin position="296"/>
        <end position="336"/>
    </location>
</feature>
<name>A0A8K0L4Z3_9PEZI</name>
<proteinExistence type="predicted"/>
<feature type="compositionally biased region" description="Low complexity" evidence="1">
    <location>
        <begin position="245"/>
        <end position="256"/>
    </location>
</feature>
<feature type="region of interest" description="Disordered" evidence="1">
    <location>
        <begin position="240"/>
        <end position="560"/>
    </location>
</feature>
<feature type="compositionally biased region" description="Low complexity" evidence="1">
    <location>
        <begin position="839"/>
        <end position="852"/>
    </location>
</feature>
<feature type="compositionally biased region" description="Basic and acidic residues" evidence="1">
    <location>
        <begin position="266"/>
        <end position="279"/>
    </location>
</feature>
<dbReference type="Proteomes" id="UP000809789">
    <property type="component" value="Unassembled WGS sequence"/>
</dbReference>
<feature type="compositionally biased region" description="Polar residues" evidence="1">
    <location>
        <begin position="449"/>
        <end position="458"/>
    </location>
</feature>
<evidence type="ECO:0000313" key="3">
    <source>
        <dbReference type="Proteomes" id="UP000809789"/>
    </source>
</evidence>
<reference evidence="2" key="1">
    <citation type="submission" date="2021-07" db="EMBL/GenBank/DDBJ databases">
        <title>Elsinoe batatas strain:CRI-CJ2 Genome sequencing and assembly.</title>
        <authorList>
            <person name="Huang L."/>
        </authorList>
    </citation>
    <scope>NUCLEOTIDE SEQUENCE</scope>
    <source>
        <strain evidence="2">CRI-CJ2</strain>
    </source>
</reference>
<sequence>MVWPFSRGRSKRLNETAQSMGDPEKDIKGPFSPAQPQNATPRSAPRSPEESSIRKRRRSPDKATEAETRPEPRRHRSRNSVEDITALPGARRLERSPHLRRSGMYRTAIPYNSSSVPASRLAAMGAQPTDDYGDKKSKPVDGSQKRRLSKRQEAHNRAIREEEIRAMTGPVPIPKRLSGHGDMLNRENKKARRQFSSKYNDDNRGSNVSLPFQESIHSSMSGTSEKRAWEVHGFGFLSPRPNVRLSSSLQQSHSFSEPYGPSRSGSKREKLPALKEGVKKKDKRRVAELADDLDASDLRLLLERDSRRKEKKNLTDKEKLEAKLRRRVERDARRAAEAPPMPPTDIHPAFRDRDADEQTSTLGQAPPTPTSDREDEKSQPLQSLDVRQDSGTLDRSPFRDPSPSSTYSDPYKLGPPREDTPQALAITPLETPFDDPTLHTAHEVRYSQGRLSHISTSPPTSPVRGSFPRSMSPLRREFTPELPPINTSPLKQSETFPSKKPGTWASIFRRGTNRIPDQSTSAQPKTSFSNTSRDSMSKQPIPAHLMGNTSRRMSGTPARTRSIFREDLPESPSSPPDSRINSPDIIAAANMAAARRNRRAGNNTGVATNAGIDIPEDGRPARSVSPNISDERNSGLAMSASLASIDSEGSWLTGRPAKRKSNASHMRSSVGSARRRDIENPSYEDLPMPDEEYVRHLTPSPEDDIEEMEAEYTPSSEKNEGTLLRRDTSRRKPRLVYRNDATRSREGLVADLHSGITPLEQSPDSPRGSASELESESDHIHDPNWNGQAQVVYGKGHARQLSAGSAKLLDIRPKSGRTTPDARMSIVSSPEVQSPIVQSPRATTPTASTSKL</sequence>
<feature type="compositionally biased region" description="Basic and acidic residues" evidence="1">
    <location>
        <begin position="150"/>
        <end position="165"/>
    </location>
</feature>
<feature type="compositionally biased region" description="Low complexity" evidence="1">
    <location>
        <begin position="399"/>
        <end position="411"/>
    </location>
</feature>
<keyword evidence="3" id="KW-1185">Reference proteome</keyword>
<feature type="region of interest" description="Disordered" evidence="1">
    <location>
        <begin position="650"/>
        <end position="852"/>
    </location>
</feature>
<feature type="region of interest" description="Disordered" evidence="1">
    <location>
        <begin position="1"/>
        <end position="210"/>
    </location>
</feature>
<protein>
    <submittedName>
        <fullName evidence="2">Uncharacterized protein</fullName>
    </submittedName>
</protein>
<feature type="compositionally biased region" description="Basic and acidic residues" evidence="1">
    <location>
        <begin position="436"/>
        <end position="445"/>
    </location>
</feature>
<feature type="compositionally biased region" description="Basic and acidic residues" evidence="1">
    <location>
        <begin position="717"/>
        <end position="727"/>
    </location>
</feature>
<gene>
    <name evidence="2" type="ORF">KVT40_004121</name>
</gene>
<accession>A0A8K0L4Z3</accession>